<sequence length="556" mass="59647">MARQGGSISITTFDSSKILNNDKCTDLYQEVLEDIEGRIEEFNKQQNNGCEKWVKLNEDINNKEKELTKCYTQNLLTVHLNLSDKIRDFRDKYSKDPKCPNNPACCAEGPVKLQAKAEDSCGEKKNCREKTKPSERQSEPKAKGSKSQPGEGTKALETGTEEGQKLLQTDQDHTEGEEPTQKQLIRPVAHVPNSSYDSAHTHVETSQSRGNHPIGKPVQLETQEGSAPSLETPAGQIVTSSSENSPDGDSDPKASSEALGLSSRGHQGNSDDGVSSDSNLAGLQAYGKPAEGQTHGNKGDTTETSVDAPSSLKAPGHGVNVGGSHVHKHVSSEDVTHDVTHSSGEQALYVVTDDEGSSHTSAVREGNGDKAPACVTLSAKSTHSECTYDRNFNQLLTSNNASHYKIVVDDTFVGGDGSGFSGKDSRRDGENTHQPSAVTARTSIGGNSYDHIAILGEQGNKSFLPKAASVQSQEGKDTGNGTVHQDAQCPNENRLSQPGACPKPQLVHQEQVHEQQQGQEKGALPSSPGLTQQIPTYTVGNTYPQRSDKIPIYLTS</sequence>
<feature type="compositionally biased region" description="Polar residues" evidence="1">
    <location>
        <begin position="192"/>
        <end position="210"/>
    </location>
</feature>
<evidence type="ECO:0008006" key="4">
    <source>
        <dbReference type="Google" id="ProtNLM"/>
    </source>
</evidence>
<feature type="region of interest" description="Disordered" evidence="1">
    <location>
        <begin position="418"/>
        <end position="444"/>
    </location>
</feature>
<evidence type="ECO:0000256" key="1">
    <source>
        <dbReference type="SAM" id="MobiDB-lite"/>
    </source>
</evidence>
<feature type="compositionally biased region" description="Basic and acidic residues" evidence="1">
    <location>
        <begin position="170"/>
        <end position="180"/>
    </location>
</feature>
<evidence type="ECO:0000313" key="2">
    <source>
        <dbReference type="EMBL" id="SCO71513.1"/>
    </source>
</evidence>
<dbReference type="VEuPathDB" id="PlasmoDB:PVPAM_010013600"/>
<feature type="compositionally biased region" description="Low complexity" evidence="1">
    <location>
        <begin position="505"/>
        <end position="520"/>
    </location>
</feature>
<accession>A0A1G4H9D8</accession>
<reference evidence="2 3" key="1">
    <citation type="submission" date="2016-07" db="EMBL/GenBank/DDBJ databases">
        <authorList>
            <consortium name="Pathogen Informatics"/>
        </authorList>
    </citation>
    <scope>NUCLEOTIDE SEQUENCE [LARGE SCALE GENOMIC DNA]</scope>
</reference>
<dbReference type="VEuPathDB" id="PlasmoDB:PVW1_020007700"/>
<feature type="region of interest" description="Disordered" evidence="1">
    <location>
        <begin position="466"/>
        <end position="556"/>
    </location>
</feature>
<gene>
    <name evidence="2" type="ORF">PVC01_060005000</name>
</gene>
<name>A0A1G4H9D8_PLAVI</name>
<feature type="compositionally biased region" description="Polar residues" evidence="1">
    <location>
        <begin position="432"/>
        <end position="444"/>
    </location>
</feature>
<feature type="compositionally biased region" description="Low complexity" evidence="1">
    <location>
        <begin position="268"/>
        <end position="279"/>
    </location>
</feature>
<feature type="compositionally biased region" description="Polar residues" evidence="1">
    <location>
        <begin position="237"/>
        <end position="247"/>
    </location>
</feature>
<evidence type="ECO:0000313" key="3">
    <source>
        <dbReference type="Proteomes" id="UP000305196"/>
    </source>
</evidence>
<dbReference type="Proteomes" id="UP000305196">
    <property type="component" value="Chromosome 6"/>
</dbReference>
<proteinExistence type="predicted"/>
<feature type="compositionally biased region" description="Polar residues" evidence="1">
    <location>
        <begin position="528"/>
        <end position="545"/>
    </location>
</feature>
<dbReference type="EMBL" id="LT615261">
    <property type="protein sequence ID" value="SCO71513.1"/>
    <property type="molecule type" value="Genomic_DNA"/>
</dbReference>
<dbReference type="VEuPathDB" id="PlasmoDB:PVP01_1149000"/>
<dbReference type="VEuPathDB" id="PlasmoDB:PVX_060690"/>
<feature type="compositionally biased region" description="Polar residues" evidence="1">
    <location>
        <begin position="469"/>
        <end position="496"/>
    </location>
</feature>
<organism evidence="2 3">
    <name type="scientific">Plasmodium vivax</name>
    <name type="common">malaria parasite P. vivax</name>
    <dbReference type="NCBI Taxonomy" id="5855"/>
    <lineage>
        <taxon>Eukaryota</taxon>
        <taxon>Sar</taxon>
        <taxon>Alveolata</taxon>
        <taxon>Apicomplexa</taxon>
        <taxon>Aconoidasida</taxon>
        <taxon>Haemosporida</taxon>
        <taxon>Plasmodiidae</taxon>
        <taxon>Plasmodium</taxon>
        <taxon>Plasmodium (Plasmodium)</taxon>
    </lineage>
</organism>
<dbReference type="AlphaFoldDB" id="A0A1G4H9D8"/>
<feature type="region of interest" description="Disordered" evidence="1">
    <location>
        <begin position="117"/>
        <end position="341"/>
    </location>
</feature>
<feature type="compositionally biased region" description="Basic and acidic residues" evidence="1">
    <location>
        <begin position="330"/>
        <end position="340"/>
    </location>
</feature>
<feature type="compositionally biased region" description="Basic and acidic residues" evidence="1">
    <location>
        <begin position="117"/>
        <end position="142"/>
    </location>
</feature>
<protein>
    <recommendedName>
        <fullName evidence="4">VIR protein</fullName>
    </recommendedName>
</protein>